<dbReference type="Gene3D" id="3.40.50.10440">
    <property type="entry name" value="Dihydroxyacetone kinase, domain 1"/>
    <property type="match status" value="1"/>
</dbReference>
<dbReference type="InterPro" id="IPR050861">
    <property type="entry name" value="Dihydroxyacetone_Kinase"/>
</dbReference>
<dbReference type="PROSITE" id="PS51481">
    <property type="entry name" value="DHAK"/>
    <property type="match status" value="1"/>
</dbReference>
<dbReference type="Gene3D" id="3.30.1180.20">
    <property type="entry name" value="Dihydroxyacetone kinase, domain 2"/>
    <property type="match status" value="1"/>
</dbReference>
<reference evidence="3 4" key="2">
    <citation type="submission" date="2018-12" db="EMBL/GenBank/DDBJ databases">
        <title>Whole-genome sequences of fifteen clinical Streptococcus suis strains isolated from pigs between 2006 and 2018.</title>
        <authorList>
            <person name="Stevens M.J.A."/>
            <person name="Cernela N."/>
            <person name="Spoerry Serrano N."/>
            <person name="Schmitt S."/>
            <person name="Schrenzel J."/>
            <person name="Stephan R."/>
        </authorList>
    </citation>
    <scope>NUCLEOTIDE SEQUENCE [LARGE SCALE GENOMIC DNA]</scope>
    <source>
        <strain evidence="3 4">PP422</strain>
    </source>
</reference>
<dbReference type="GO" id="GO:0005829">
    <property type="term" value="C:cytosol"/>
    <property type="evidence" value="ECO:0007669"/>
    <property type="project" value="TreeGrafter"/>
</dbReference>
<dbReference type="GO" id="GO:0004371">
    <property type="term" value="F:glycerone kinase activity"/>
    <property type="evidence" value="ECO:0007669"/>
    <property type="project" value="UniProtKB-UniRule"/>
</dbReference>
<dbReference type="EMBL" id="RSDO01000006">
    <property type="protein sequence ID" value="RRR53523.1"/>
    <property type="molecule type" value="Genomic_DNA"/>
</dbReference>
<dbReference type="Pfam" id="PF02733">
    <property type="entry name" value="Dak1"/>
    <property type="match status" value="1"/>
</dbReference>
<evidence type="ECO:0000256" key="1">
    <source>
        <dbReference type="NCBIfam" id="TIGR02362"/>
    </source>
</evidence>
<dbReference type="AlphaFoldDB" id="A0A3R8SIP9"/>
<feature type="domain" description="DhaK" evidence="2">
    <location>
        <begin position="9"/>
        <end position="331"/>
    </location>
</feature>
<dbReference type="NCBIfam" id="TIGR02362">
    <property type="entry name" value="dhaK1b"/>
    <property type="match status" value="1"/>
</dbReference>
<dbReference type="InterPro" id="IPR004006">
    <property type="entry name" value="DhaK_dom"/>
</dbReference>
<dbReference type="InterPro" id="IPR012735">
    <property type="entry name" value="DhaK_1b"/>
</dbReference>
<evidence type="ECO:0000313" key="4">
    <source>
        <dbReference type="Proteomes" id="UP000274117"/>
    </source>
</evidence>
<dbReference type="PANTHER" id="PTHR28629:SF4">
    <property type="entry name" value="TRIOKINASE_FMN CYCLASE"/>
    <property type="match status" value="1"/>
</dbReference>
<evidence type="ECO:0000313" key="3">
    <source>
        <dbReference type="EMBL" id="RRR53523.1"/>
    </source>
</evidence>
<dbReference type="Proteomes" id="UP000274117">
    <property type="component" value="Unassembled WGS sequence"/>
</dbReference>
<reference evidence="3 4" key="1">
    <citation type="submission" date="2018-11" db="EMBL/GenBank/DDBJ databases">
        <authorList>
            <person name="Stevens M.J."/>
            <person name="Cernela N."/>
            <person name="Spoerry Serrano N."/>
            <person name="Schmitt S."/>
            <person name="Schrenzel J."/>
            <person name="Stephan R."/>
        </authorList>
    </citation>
    <scope>NUCLEOTIDE SEQUENCE [LARGE SCALE GENOMIC DNA]</scope>
    <source>
        <strain evidence="3 4">PP422</strain>
    </source>
</reference>
<dbReference type="FunFam" id="3.40.50.10440:FF:000001">
    <property type="entry name" value="Dihydroxyacetone kinase, DhaK subunit"/>
    <property type="match status" value="1"/>
</dbReference>
<sequence length="331" mass="36725">MSQLPLFYQEEDLLQSYIDGLLLAHPHLEQLENYPIIVDKHQAEDRVPILSGGGSGHEPAHIGFVGEGMLTAAVYGKIFIPPTPEQILRAIRHINRGQGVFVIVKNFEADLADFGQAIKQARQEGIDVRYIVSHDDISVEPKKQFQMRHRGLAGTIFLHKILGAAAQAGASLAELEALGLELATEIATIGFATRSAHFPGHDQPLFQLEKGKISYGMGIHGEEGYRTVTFESAEQLANEIVNKLKIKFHWQEGEDYILLVNNLGTVSELELGIFTNAICQFLDLQGLQLPFIKQGRLMTSLDMAGISVTLCRLKDRKWLDYLLADTDAAAW</sequence>
<dbReference type="GO" id="GO:0019563">
    <property type="term" value="P:glycerol catabolic process"/>
    <property type="evidence" value="ECO:0007669"/>
    <property type="project" value="TreeGrafter"/>
</dbReference>
<accession>A0A3R8SIP9</accession>
<proteinExistence type="predicted"/>
<organism evidence="3 4">
    <name type="scientific">Streptococcus suis</name>
    <dbReference type="NCBI Taxonomy" id="1307"/>
    <lineage>
        <taxon>Bacteria</taxon>
        <taxon>Bacillati</taxon>
        <taxon>Bacillota</taxon>
        <taxon>Bacilli</taxon>
        <taxon>Lactobacillales</taxon>
        <taxon>Streptococcaceae</taxon>
        <taxon>Streptococcus</taxon>
    </lineage>
</organism>
<name>A0A3R8SIP9_STRSU</name>
<dbReference type="PANTHER" id="PTHR28629">
    <property type="entry name" value="TRIOKINASE/FMN CYCLASE"/>
    <property type="match status" value="1"/>
</dbReference>
<gene>
    <name evidence="3" type="primary">dhaQ</name>
    <name evidence="3" type="ORF">EI998_04470</name>
</gene>
<protein>
    <recommendedName>
        <fullName evidence="1">DhaKLM operon coactivator DhaQ</fullName>
    </recommendedName>
</protein>
<comment type="caution">
    <text evidence="3">The sequence shown here is derived from an EMBL/GenBank/DDBJ whole genome shotgun (WGS) entry which is preliminary data.</text>
</comment>
<evidence type="ECO:0000259" key="2">
    <source>
        <dbReference type="PROSITE" id="PS51481"/>
    </source>
</evidence>
<dbReference type="SUPFAM" id="SSF82549">
    <property type="entry name" value="DAK1/DegV-like"/>
    <property type="match status" value="1"/>
</dbReference>